<sequence>MRRTTVLPHSQAWQELTNTFGKDILKTNEEIDRQKLGQIVFSHPDALAKLKQIVHPRAYRMAQERIEDYHR</sequence>
<comment type="caution">
    <text evidence="3">The sequence shown here is derived from an EMBL/GenBank/DDBJ whole genome shotgun (WGS) entry which is preliminary data.</text>
</comment>
<proteinExistence type="predicted"/>
<keyword evidence="1" id="KW-0547">Nucleotide-binding</keyword>
<gene>
    <name evidence="3" type="ORF">S06H3_03468</name>
</gene>
<protein>
    <submittedName>
        <fullName evidence="3">Uncharacterized protein</fullName>
    </submittedName>
</protein>
<accession>X1JEC5</accession>
<dbReference type="GO" id="GO:0015937">
    <property type="term" value="P:coenzyme A biosynthetic process"/>
    <property type="evidence" value="ECO:0007669"/>
    <property type="project" value="InterPro"/>
</dbReference>
<evidence type="ECO:0000256" key="2">
    <source>
        <dbReference type="ARBA" id="ARBA00022840"/>
    </source>
</evidence>
<evidence type="ECO:0000313" key="3">
    <source>
        <dbReference type="EMBL" id="GAH92347.1"/>
    </source>
</evidence>
<dbReference type="Pfam" id="PF01121">
    <property type="entry name" value="CoaE"/>
    <property type="match status" value="1"/>
</dbReference>
<dbReference type="GO" id="GO:0004140">
    <property type="term" value="F:dephospho-CoA kinase activity"/>
    <property type="evidence" value="ECO:0007669"/>
    <property type="project" value="InterPro"/>
</dbReference>
<dbReference type="Gene3D" id="3.40.50.300">
    <property type="entry name" value="P-loop containing nucleotide triphosphate hydrolases"/>
    <property type="match status" value="1"/>
</dbReference>
<name>X1JEC5_9ZZZZ</name>
<dbReference type="EMBL" id="BARV01001130">
    <property type="protein sequence ID" value="GAH92347.1"/>
    <property type="molecule type" value="Genomic_DNA"/>
</dbReference>
<keyword evidence="2" id="KW-0067">ATP-binding</keyword>
<dbReference type="InterPro" id="IPR001977">
    <property type="entry name" value="Depp_CoAkinase"/>
</dbReference>
<dbReference type="PROSITE" id="PS51219">
    <property type="entry name" value="DPCK"/>
    <property type="match status" value="1"/>
</dbReference>
<organism evidence="3">
    <name type="scientific">marine sediment metagenome</name>
    <dbReference type="NCBI Taxonomy" id="412755"/>
    <lineage>
        <taxon>unclassified sequences</taxon>
        <taxon>metagenomes</taxon>
        <taxon>ecological metagenomes</taxon>
    </lineage>
</organism>
<dbReference type="AlphaFoldDB" id="X1JEC5"/>
<dbReference type="GO" id="GO:0005524">
    <property type="term" value="F:ATP binding"/>
    <property type="evidence" value="ECO:0007669"/>
    <property type="project" value="UniProtKB-KW"/>
</dbReference>
<feature type="non-terminal residue" evidence="3">
    <location>
        <position position="71"/>
    </location>
</feature>
<dbReference type="InterPro" id="IPR027417">
    <property type="entry name" value="P-loop_NTPase"/>
</dbReference>
<reference evidence="3" key="1">
    <citation type="journal article" date="2014" name="Front. Microbiol.">
        <title>High frequency of phylogenetically diverse reductive dehalogenase-homologous genes in deep subseafloor sedimentary metagenomes.</title>
        <authorList>
            <person name="Kawai M."/>
            <person name="Futagami T."/>
            <person name="Toyoda A."/>
            <person name="Takaki Y."/>
            <person name="Nishi S."/>
            <person name="Hori S."/>
            <person name="Arai W."/>
            <person name="Tsubouchi T."/>
            <person name="Morono Y."/>
            <person name="Uchiyama I."/>
            <person name="Ito T."/>
            <person name="Fujiyama A."/>
            <person name="Inagaki F."/>
            <person name="Takami H."/>
        </authorList>
    </citation>
    <scope>NUCLEOTIDE SEQUENCE</scope>
    <source>
        <strain evidence="3">Expedition CK06-06</strain>
    </source>
</reference>
<evidence type="ECO:0000256" key="1">
    <source>
        <dbReference type="ARBA" id="ARBA00022741"/>
    </source>
</evidence>